<dbReference type="InterPro" id="IPR022121">
    <property type="entry name" value="Peptidase_M73_camelysin"/>
</dbReference>
<dbReference type="NCBIfam" id="TIGR04088">
    <property type="entry name" value="cognate_SipW"/>
    <property type="match status" value="1"/>
</dbReference>
<dbReference type="RefSeq" id="WP_003538491.1">
    <property type="nucleotide sequence ID" value="NZ_AP031443.1"/>
</dbReference>
<dbReference type="Pfam" id="PF12389">
    <property type="entry name" value="Peptidase_M73"/>
    <property type="match status" value="1"/>
</dbReference>
<dbReference type="AlphaFoldDB" id="A0A6N2XW12"/>
<organism evidence="2">
    <name type="scientific">Thomasclavelia ramosa</name>
    <dbReference type="NCBI Taxonomy" id="1547"/>
    <lineage>
        <taxon>Bacteria</taxon>
        <taxon>Bacillati</taxon>
        <taxon>Bacillota</taxon>
        <taxon>Erysipelotrichia</taxon>
        <taxon>Erysipelotrichales</taxon>
        <taxon>Coprobacillaceae</taxon>
        <taxon>Thomasclavelia</taxon>
    </lineage>
</organism>
<dbReference type="InterPro" id="IPR023833">
    <property type="entry name" value="Signal_pept_SipW-depend-type"/>
</dbReference>
<evidence type="ECO:0000313" key="1">
    <source>
        <dbReference type="EMBL" id="MDB7084219.1"/>
    </source>
</evidence>
<proteinExistence type="predicted"/>
<reference evidence="2" key="1">
    <citation type="submission" date="2019-11" db="EMBL/GenBank/DDBJ databases">
        <authorList>
            <person name="Feng L."/>
        </authorList>
    </citation>
    <scope>NUCLEOTIDE SEQUENCE</scope>
    <source>
        <strain evidence="2">CramosumLFYP8</strain>
    </source>
</reference>
<dbReference type="EMBL" id="JAQLKE010000015">
    <property type="protein sequence ID" value="MDB7084219.1"/>
    <property type="molecule type" value="Genomic_DNA"/>
</dbReference>
<name>A0A6N2XW12_9FIRM</name>
<dbReference type="NCBIfam" id="TIGR04090">
    <property type="entry name" value="exp_by_SipW_IV"/>
    <property type="match status" value="1"/>
</dbReference>
<dbReference type="InterPro" id="IPR024008">
    <property type="entry name" value="BsaA"/>
</dbReference>
<evidence type="ECO:0000313" key="2">
    <source>
        <dbReference type="EMBL" id="VYT58282.1"/>
    </source>
</evidence>
<accession>A0A6N2XW12</accession>
<dbReference type="GeneID" id="64196675"/>
<sequence length="237" mass="25694">MKNKKSLGGILLLALTVGVVGSLAYFSQELTKTNEFKTAKYDTTIEEEFTPPTDWLPGVEVNKDVTVKNSGNVDVVVKATLTESWTRGDETLSNTFTDENGLTQNAALLALPNVVKYTDDIELAAQAGKWVEYEGTYYYMGAIKGGNSSALLLDNVTLNPLLDVTDKSVTTVVTTDENGTKKEITTTEKGKYGYDDANYKLTVTANTIQATASAIKTWGSNPVVDYIVANYATIAEK</sequence>
<reference evidence="1" key="2">
    <citation type="submission" date="2023-01" db="EMBL/GenBank/DDBJ databases">
        <title>Human gut microbiome strain richness.</title>
        <authorList>
            <person name="Chen-Liaw A."/>
        </authorList>
    </citation>
    <scope>NUCLEOTIDE SEQUENCE</scope>
    <source>
        <strain evidence="1">1001217st2_G6_1001217B_191108</strain>
    </source>
</reference>
<dbReference type="Proteomes" id="UP001211987">
    <property type="component" value="Unassembled WGS sequence"/>
</dbReference>
<protein>
    <submittedName>
        <fullName evidence="1">BsaA family SipW-dependent biofilm matrix protein</fullName>
    </submittedName>
</protein>
<dbReference type="EMBL" id="CACRTL010000003">
    <property type="protein sequence ID" value="VYT58282.1"/>
    <property type="molecule type" value="Genomic_DNA"/>
</dbReference>
<gene>
    <name evidence="2" type="ORF">CRLFYP8_00751</name>
    <name evidence="1" type="ORF">PM738_10430</name>
</gene>